<feature type="compositionally biased region" description="Low complexity" evidence="1">
    <location>
        <begin position="506"/>
        <end position="517"/>
    </location>
</feature>
<dbReference type="EMBL" id="KV453849">
    <property type="protein sequence ID" value="ODV86910.1"/>
    <property type="molecule type" value="Genomic_DNA"/>
</dbReference>
<feature type="region of interest" description="Disordered" evidence="1">
    <location>
        <begin position="262"/>
        <end position="291"/>
    </location>
</feature>
<dbReference type="PANTHER" id="PTHR43628">
    <property type="entry name" value="ACTIVATOR OF C KINASE PROTEIN 1-RELATED"/>
    <property type="match status" value="1"/>
</dbReference>
<dbReference type="PANTHER" id="PTHR43628:SF11">
    <property type="entry name" value="PROTEIN DSF2"/>
    <property type="match status" value="1"/>
</dbReference>
<reference evidence="3" key="1">
    <citation type="submission" date="2016-04" db="EMBL/GenBank/DDBJ databases">
        <title>Comparative genomics of biotechnologically important yeasts.</title>
        <authorList>
            <consortium name="DOE Joint Genome Institute"/>
            <person name="Riley R."/>
            <person name="Haridas S."/>
            <person name="Wolfe K.H."/>
            <person name="Lopes M.R."/>
            <person name="Hittinger C.T."/>
            <person name="Goker M."/>
            <person name="Salamov A."/>
            <person name="Wisecaver J."/>
            <person name="Long T.M."/>
            <person name="Aerts A.L."/>
            <person name="Barry K."/>
            <person name="Choi C."/>
            <person name="Clum A."/>
            <person name="Coughlan A.Y."/>
            <person name="Deshpande S."/>
            <person name="Douglass A.P."/>
            <person name="Hanson S.J."/>
            <person name="Klenk H.-P."/>
            <person name="Labutti K."/>
            <person name="Lapidus A."/>
            <person name="Lindquist E."/>
            <person name="Lipzen A."/>
            <person name="Meier-Kolthoff J.P."/>
            <person name="Ohm R.A."/>
            <person name="Otillar R.P."/>
            <person name="Pangilinan J."/>
            <person name="Peng Y."/>
            <person name="Rokas A."/>
            <person name="Rosa C.A."/>
            <person name="Scheuner C."/>
            <person name="Sibirny A.A."/>
            <person name="Slot J.C."/>
            <person name="Stielow J.B."/>
            <person name="Sun H."/>
            <person name="Kurtzman C.P."/>
            <person name="Blackwell M."/>
            <person name="Grigoriev I.V."/>
            <person name="Jeffries T.W."/>
        </authorList>
    </citation>
    <scope>NUCLEOTIDE SEQUENCE [LARGE SCALE GENOMIC DNA]</scope>
    <source>
        <strain evidence="3">NRRL YB-2248</strain>
    </source>
</reference>
<accession>A0A1E4T569</accession>
<dbReference type="SMART" id="SM00671">
    <property type="entry name" value="SEL1"/>
    <property type="match status" value="2"/>
</dbReference>
<dbReference type="InterPro" id="IPR011990">
    <property type="entry name" value="TPR-like_helical_dom_sf"/>
</dbReference>
<evidence type="ECO:0000313" key="3">
    <source>
        <dbReference type="Proteomes" id="UP000094801"/>
    </source>
</evidence>
<dbReference type="InterPro" id="IPR052945">
    <property type="entry name" value="Mitotic_Regulator"/>
</dbReference>
<feature type="region of interest" description="Disordered" evidence="1">
    <location>
        <begin position="1"/>
        <end position="53"/>
    </location>
</feature>
<evidence type="ECO:0000313" key="2">
    <source>
        <dbReference type="EMBL" id="ODV86910.1"/>
    </source>
</evidence>
<feature type="compositionally biased region" description="Polar residues" evidence="1">
    <location>
        <begin position="7"/>
        <end position="22"/>
    </location>
</feature>
<feature type="compositionally biased region" description="Polar residues" evidence="1">
    <location>
        <begin position="328"/>
        <end position="339"/>
    </location>
</feature>
<feature type="region of interest" description="Disordered" evidence="1">
    <location>
        <begin position="306"/>
        <end position="349"/>
    </location>
</feature>
<gene>
    <name evidence="2" type="ORF">CANARDRAFT_174942</name>
</gene>
<dbReference type="Proteomes" id="UP000094801">
    <property type="component" value="Unassembled WGS sequence"/>
</dbReference>
<keyword evidence="3" id="KW-1185">Reference proteome</keyword>
<feature type="compositionally biased region" description="Basic and acidic residues" evidence="1">
    <location>
        <begin position="428"/>
        <end position="438"/>
    </location>
</feature>
<feature type="compositionally biased region" description="Polar residues" evidence="1">
    <location>
        <begin position="542"/>
        <end position="555"/>
    </location>
</feature>
<dbReference type="Gene3D" id="1.25.40.10">
    <property type="entry name" value="Tetratricopeptide repeat domain"/>
    <property type="match status" value="1"/>
</dbReference>
<organism evidence="2 3">
    <name type="scientific">[Candida] arabinofermentans NRRL YB-2248</name>
    <dbReference type="NCBI Taxonomy" id="983967"/>
    <lineage>
        <taxon>Eukaryota</taxon>
        <taxon>Fungi</taxon>
        <taxon>Dikarya</taxon>
        <taxon>Ascomycota</taxon>
        <taxon>Saccharomycotina</taxon>
        <taxon>Pichiomycetes</taxon>
        <taxon>Pichiales</taxon>
        <taxon>Pichiaceae</taxon>
        <taxon>Ogataea</taxon>
        <taxon>Ogataea/Candida clade</taxon>
    </lineage>
</organism>
<dbReference type="GO" id="GO:0032153">
    <property type="term" value="C:cell division site"/>
    <property type="evidence" value="ECO:0007669"/>
    <property type="project" value="TreeGrafter"/>
</dbReference>
<dbReference type="SUPFAM" id="SSF81901">
    <property type="entry name" value="HCP-like"/>
    <property type="match status" value="1"/>
</dbReference>
<dbReference type="OrthoDB" id="2148946at2759"/>
<feature type="compositionally biased region" description="Low complexity" evidence="1">
    <location>
        <begin position="529"/>
        <end position="541"/>
    </location>
</feature>
<feature type="region of interest" description="Disordered" evidence="1">
    <location>
        <begin position="189"/>
        <end position="232"/>
    </location>
</feature>
<dbReference type="GO" id="GO:0010972">
    <property type="term" value="P:negative regulation of G2/M transition of mitotic cell cycle"/>
    <property type="evidence" value="ECO:0007669"/>
    <property type="project" value="TreeGrafter"/>
</dbReference>
<protein>
    <submittedName>
        <fullName evidence="2">Uncharacterized protein</fullName>
    </submittedName>
</protein>
<feature type="region of interest" description="Disordered" evidence="1">
    <location>
        <begin position="397"/>
        <end position="488"/>
    </location>
</feature>
<dbReference type="AlphaFoldDB" id="A0A1E4T569"/>
<name>A0A1E4T569_9ASCO</name>
<evidence type="ECO:0000256" key="1">
    <source>
        <dbReference type="SAM" id="MobiDB-lite"/>
    </source>
</evidence>
<feature type="region of interest" description="Disordered" evidence="1">
    <location>
        <begin position="501"/>
        <end position="569"/>
    </location>
</feature>
<feature type="compositionally biased region" description="Polar residues" evidence="1">
    <location>
        <begin position="461"/>
        <end position="471"/>
    </location>
</feature>
<feature type="compositionally biased region" description="Pro residues" evidence="1">
    <location>
        <begin position="308"/>
        <end position="317"/>
    </location>
</feature>
<dbReference type="InterPro" id="IPR006597">
    <property type="entry name" value="Sel1-like"/>
</dbReference>
<dbReference type="STRING" id="983967.A0A1E4T569"/>
<feature type="compositionally biased region" description="Low complexity" evidence="1">
    <location>
        <begin position="556"/>
        <end position="566"/>
    </location>
</feature>
<proteinExistence type="predicted"/>
<sequence length="765" mass="85133">MFKRQGSRSSNNSTDSKFTISDVSPLGKLEKHHLYGNNKTSNRHSQSRLSLASTDSVATTGRLLDQLGLPDEDWESIYEAEDIPATNEGLEKDNDNRKVPLNYVPASRFRSLRPMLMSQKAHEQKNSAVDTVLSYVSTVHLVKSPAPQLVHNDDSRTSIHLDELSSSATSEKYDVFDHDNPLDEFSPSHCSSSITVNEEFDDDDDDGKRSFTFGDDTPTKKTFEPSTPTINHHSTFDYAEPDSPHIHVNSAYMVNMDQSTLRASQHTHSLSNPSDMLTLSRQSHTKSPRSPFTKTFHQGFYHATAPFPAAPVEPPSPSRQGYKLDHPSLSQTSISTTGTMPRPHTPPSQPVLRDLDFLSSEKMHQRQLSSQLEEVHLDTKKERSKINIKGNLLRTPSAPSLMKINRPSQAPPAPPVDLKLPMYGNEATFERRRLDDIQPRSFTAPSTVPDWSAGITKPLQAGNSHSATDLSNHMKRNGPPQSHSLSSTVNHNLPQLRAAKHAATYPQTTSPSNQPPQLIFAKDKPLPNPQQKTQQKQKLPQGVQTSNVITSSETRQQQQQQQQQQQPLSVLTPEARVSMAIALRKSGQSKDAAYQLSIAGNQGNIEGMLLYGLSLRYGYGVRKDDRLSFLWICKAGKIDIQKPGGYHFDIDPKKLIDSSSGKSMKAKEPECSIFFEIGQAYTHGWGCERDPDQGLEFFELSGSLGYTDAMCEAGTMWCSSNGKKRNGQSQPRKKNLSRAAAWFRLAVQSGVELVGSSWIYKDKYL</sequence>
<feature type="compositionally biased region" description="Polar residues" evidence="1">
    <location>
        <begin position="262"/>
        <end position="282"/>
    </location>
</feature>
<feature type="compositionally biased region" description="Polar residues" evidence="1">
    <location>
        <begin position="479"/>
        <end position="488"/>
    </location>
</feature>
<dbReference type="Pfam" id="PF08238">
    <property type="entry name" value="Sel1"/>
    <property type="match status" value="3"/>
</dbReference>